<gene>
    <name evidence="2" type="ORF">H4219_001953</name>
</gene>
<keyword evidence="3" id="KW-1185">Reference proteome</keyword>
<dbReference type="AlphaFoldDB" id="A0A9W8A6X7"/>
<organism evidence="2 3">
    <name type="scientific">Mycoemilia scoparia</name>
    <dbReference type="NCBI Taxonomy" id="417184"/>
    <lineage>
        <taxon>Eukaryota</taxon>
        <taxon>Fungi</taxon>
        <taxon>Fungi incertae sedis</taxon>
        <taxon>Zoopagomycota</taxon>
        <taxon>Kickxellomycotina</taxon>
        <taxon>Kickxellomycetes</taxon>
        <taxon>Kickxellales</taxon>
        <taxon>Kickxellaceae</taxon>
        <taxon>Mycoemilia</taxon>
    </lineage>
</organism>
<name>A0A9W8A6X7_9FUNG</name>
<feature type="region of interest" description="Disordered" evidence="1">
    <location>
        <begin position="191"/>
        <end position="266"/>
    </location>
</feature>
<feature type="region of interest" description="Disordered" evidence="1">
    <location>
        <begin position="24"/>
        <end position="172"/>
    </location>
</feature>
<dbReference type="EMBL" id="JANBPU010000026">
    <property type="protein sequence ID" value="KAJ1919482.1"/>
    <property type="molecule type" value="Genomic_DNA"/>
</dbReference>
<accession>A0A9W8A6X7</accession>
<feature type="compositionally biased region" description="Basic residues" evidence="1">
    <location>
        <begin position="160"/>
        <end position="172"/>
    </location>
</feature>
<feature type="compositionally biased region" description="Basic and acidic residues" evidence="1">
    <location>
        <begin position="144"/>
        <end position="159"/>
    </location>
</feature>
<evidence type="ECO:0000313" key="2">
    <source>
        <dbReference type="EMBL" id="KAJ1919482.1"/>
    </source>
</evidence>
<comment type="caution">
    <text evidence="2">The sequence shown here is derived from an EMBL/GenBank/DDBJ whole genome shotgun (WGS) entry which is preliminary data.</text>
</comment>
<sequence>MPESNASPRTGIKRMRSFWKKLRLFKKTPESANDSSENSERETEESQAKESTNNTKNVEHGNSNNNNNSKPLNRNHTTRDKISRKHHVYTHTNMSTPAIGSELHRNTSRPTKPQLQNLCSDQPIPKLKQIPSTTSTAVDFESSPDGRDCDSKSIDTVDKNKRRSQNGKHHKRVSLLQPSSYYRQVLISGSRDLGDLGEDSNETSSDETVWSKSTSSSPKSITQMTCSRSEKSHAKGHQHIFDSKFAPISVSPAPNPHTSPTKRRHASQQYSVLFNADPSLCLHLQRAATETSTGAKDRRKSMQAHLTQLSGQALTRSSSSTPFVNHPHQTQEQIKQFRRASHHQYPAFITKTQHPQLPLAYPYQPPQKALANGYSNRNSIYGYSAAAKSETSLERKRASLMPHPGMIIAQRAARYSQTHQQPHRHFSNKQHAQQSYMRTFHSSSGHYNLQPAL</sequence>
<evidence type="ECO:0000256" key="1">
    <source>
        <dbReference type="SAM" id="MobiDB-lite"/>
    </source>
</evidence>
<feature type="region of interest" description="Disordered" evidence="1">
    <location>
        <begin position="416"/>
        <end position="453"/>
    </location>
</feature>
<reference evidence="2" key="1">
    <citation type="submission" date="2022-07" db="EMBL/GenBank/DDBJ databases">
        <title>Phylogenomic reconstructions and comparative analyses of Kickxellomycotina fungi.</title>
        <authorList>
            <person name="Reynolds N.K."/>
            <person name="Stajich J.E."/>
            <person name="Barry K."/>
            <person name="Grigoriev I.V."/>
            <person name="Crous P."/>
            <person name="Smith M.E."/>
        </authorList>
    </citation>
    <scope>NUCLEOTIDE SEQUENCE</scope>
    <source>
        <strain evidence="2">NBRC 100468</strain>
    </source>
</reference>
<proteinExistence type="predicted"/>
<feature type="compositionally biased region" description="Polar residues" evidence="1">
    <location>
        <begin position="108"/>
        <end position="120"/>
    </location>
</feature>
<protein>
    <submittedName>
        <fullName evidence="2">Uncharacterized protein</fullName>
    </submittedName>
</protein>
<feature type="compositionally biased region" description="Polar residues" evidence="1">
    <location>
        <begin position="429"/>
        <end position="447"/>
    </location>
</feature>
<feature type="compositionally biased region" description="Basic and acidic residues" evidence="1">
    <location>
        <begin position="38"/>
        <end position="48"/>
    </location>
</feature>
<feature type="compositionally biased region" description="Acidic residues" evidence="1">
    <location>
        <begin position="195"/>
        <end position="205"/>
    </location>
</feature>
<evidence type="ECO:0000313" key="3">
    <source>
        <dbReference type="Proteomes" id="UP001150538"/>
    </source>
</evidence>
<feature type="compositionally biased region" description="Low complexity" evidence="1">
    <location>
        <begin position="206"/>
        <end position="220"/>
    </location>
</feature>
<dbReference type="Proteomes" id="UP001150538">
    <property type="component" value="Unassembled WGS sequence"/>
</dbReference>